<dbReference type="EMBL" id="CALTRL010001262">
    <property type="protein sequence ID" value="CAH7671820.1"/>
    <property type="molecule type" value="Genomic_DNA"/>
</dbReference>
<feature type="transmembrane region" description="Helical" evidence="1">
    <location>
        <begin position="54"/>
        <end position="71"/>
    </location>
</feature>
<comment type="caution">
    <text evidence="3">The sequence shown here is derived from an EMBL/GenBank/DDBJ whole genome shotgun (WGS) entry which is preliminary data.</text>
</comment>
<keyword evidence="1" id="KW-0812">Transmembrane</keyword>
<dbReference type="EMBL" id="CALTRL010000937">
    <property type="protein sequence ID" value="CAH7670112.1"/>
    <property type="molecule type" value="Genomic_DNA"/>
</dbReference>
<sequence>MQMINLLDNRKIYSSSSASFLFFIQNLLSLYMVQINMVIIKISAFFQDHLLKQLYNYCLLDLMIFFIITHNNPNCQYQQN</sequence>
<protein>
    <submittedName>
        <fullName evidence="3">Expressed protein</fullName>
    </submittedName>
</protein>
<dbReference type="AlphaFoldDB" id="A0AAV0AU79"/>
<gene>
    <name evidence="2" type="ORF">PPACK8108_LOCUS4801</name>
    <name evidence="3" type="ORF">PPACK8108_LOCUS6646</name>
</gene>
<dbReference type="Proteomes" id="UP001153365">
    <property type="component" value="Unassembled WGS sequence"/>
</dbReference>
<evidence type="ECO:0000313" key="4">
    <source>
        <dbReference type="Proteomes" id="UP001153365"/>
    </source>
</evidence>
<evidence type="ECO:0000256" key="1">
    <source>
        <dbReference type="SAM" id="Phobius"/>
    </source>
</evidence>
<proteinExistence type="predicted"/>
<evidence type="ECO:0000313" key="3">
    <source>
        <dbReference type="EMBL" id="CAH7671820.1"/>
    </source>
</evidence>
<feature type="transmembrane region" description="Helical" evidence="1">
    <location>
        <begin position="12"/>
        <end position="33"/>
    </location>
</feature>
<accession>A0AAV0AU79</accession>
<keyword evidence="1" id="KW-0472">Membrane</keyword>
<organism evidence="3 4">
    <name type="scientific">Phakopsora pachyrhizi</name>
    <name type="common">Asian soybean rust disease fungus</name>
    <dbReference type="NCBI Taxonomy" id="170000"/>
    <lineage>
        <taxon>Eukaryota</taxon>
        <taxon>Fungi</taxon>
        <taxon>Dikarya</taxon>
        <taxon>Basidiomycota</taxon>
        <taxon>Pucciniomycotina</taxon>
        <taxon>Pucciniomycetes</taxon>
        <taxon>Pucciniales</taxon>
        <taxon>Phakopsoraceae</taxon>
        <taxon>Phakopsora</taxon>
    </lineage>
</organism>
<keyword evidence="1" id="KW-1133">Transmembrane helix</keyword>
<keyword evidence="4" id="KW-1185">Reference proteome</keyword>
<reference evidence="3" key="1">
    <citation type="submission" date="2022-06" db="EMBL/GenBank/DDBJ databases">
        <authorList>
            <consortium name="SYNGENTA / RWTH Aachen University"/>
        </authorList>
    </citation>
    <scope>NUCLEOTIDE SEQUENCE</scope>
</reference>
<name>A0AAV0AU79_PHAPC</name>
<evidence type="ECO:0000313" key="2">
    <source>
        <dbReference type="EMBL" id="CAH7670112.1"/>
    </source>
</evidence>